<comment type="subcellular location">
    <subcellularLocation>
        <location evidence="1">Membrane</location>
        <topology evidence="1">Multi-pass membrane protein</topology>
    </subcellularLocation>
</comment>
<dbReference type="PANTHER" id="PTHR21433">
    <property type="entry name" value="TRANSMEMBRANE PROTEIN INDUCED BY TUMOR NECROSIS FACTOR ALPHA"/>
    <property type="match status" value="1"/>
</dbReference>
<evidence type="ECO:0000256" key="2">
    <source>
        <dbReference type="ARBA" id="ARBA00009700"/>
    </source>
</evidence>
<dbReference type="AlphaFoldDB" id="A0AAQ3MMN7"/>
<dbReference type="GO" id="GO:0016020">
    <property type="term" value="C:membrane"/>
    <property type="evidence" value="ECO:0007669"/>
    <property type="project" value="UniProtKB-SubCell"/>
</dbReference>
<reference evidence="7 8" key="1">
    <citation type="journal article" date="2023" name="Life. Sci Alliance">
        <title>Evolutionary insights into 3D genome organization and epigenetic landscape of Vigna mungo.</title>
        <authorList>
            <person name="Junaid A."/>
            <person name="Singh B."/>
            <person name="Bhatia S."/>
        </authorList>
    </citation>
    <scope>NUCLEOTIDE SEQUENCE [LARGE SCALE GENOMIC DNA]</scope>
    <source>
        <strain evidence="7">Urdbean</strain>
    </source>
</reference>
<evidence type="ECO:0000256" key="5">
    <source>
        <dbReference type="ARBA" id="ARBA00023136"/>
    </source>
</evidence>
<proteinExistence type="inferred from homology"/>
<evidence type="ECO:0000256" key="4">
    <source>
        <dbReference type="ARBA" id="ARBA00022989"/>
    </source>
</evidence>
<protein>
    <submittedName>
        <fullName evidence="7">Uncharacterized protein</fullName>
    </submittedName>
</protein>
<gene>
    <name evidence="7" type="ORF">V8G54_033282</name>
</gene>
<comment type="similarity">
    <text evidence="2">Belongs to the TMEM120 family.</text>
</comment>
<name>A0AAQ3MMN7_VIGMU</name>
<evidence type="ECO:0000256" key="3">
    <source>
        <dbReference type="ARBA" id="ARBA00022692"/>
    </source>
</evidence>
<dbReference type="PANTHER" id="PTHR21433:SF0">
    <property type="entry name" value="TRANSMEMBRANE PROTEIN 120 HOMOLOG"/>
    <property type="match status" value="1"/>
</dbReference>
<dbReference type="Proteomes" id="UP001374535">
    <property type="component" value="Chromosome 10"/>
</dbReference>
<dbReference type="EMBL" id="CP144691">
    <property type="protein sequence ID" value="WVY94194.1"/>
    <property type="molecule type" value="Genomic_DNA"/>
</dbReference>
<keyword evidence="4 6" id="KW-1133">Transmembrane helix</keyword>
<evidence type="ECO:0000256" key="1">
    <source>
        <dbReference type="ARBA" id="ARBA00004141"/>
    </source>
</evidence>
<keyword evidence="3 6" id="KW-0812">Transmembrane</keyword>
<dbReference type="InterPro" id="IPR012926">
    <property type="entry name" value="TMEM120A/B"/>
</dbReference>
<dbReference type="Pfam" id="PF07851">
    <property type="entry name" value="TMEM120A-B"/>
    <property type="match status" value="1"/>
</dbReference>
<evidence type="ECO:0000313" key="8">
    <source>
        <dbReference type="Proteomes" id="UP001374535"/>
    </source>
</evidence>
<evidence type="ECO:0000313" key="7">
    <source>
        <dbReference type="EMBL" id="WVY94194.1"/>
    </source>
</evidence>
<feature type="transmembrane region" description="Helical" evidence="6">
    <location>
        <begin position="133"/>
        <end position="153"/>
    </location>
</feature>
<keyword evidence="5 6" id="KW-0472">Membrane</keyword>
<organism evidence="7 8">
    <name type="scientific">Vigna mungo</name>
    <name type="common">Black gram</name>
    <name type="synonym">Phaseolus mungo</name>
    <dbReference type="NCBI Taxonomy" id="3915"/>
    <lineage>
        <taxon>Eukaryota</taxon>
        <taxon>Viridiplantae</taxon>
        <taxon>Streptophyta</taxon>
        <taxon>Embryophyta</taxon>
        <taxon>Tracheophyta</taxon>
        <taxon>Spermatophyta</taxon>
        <taxon>Magnoliopsida</taxon>
        <taxon>eudicotyledons</taxon>
        <taxon>Gunneridae</taxon>
        <taxon>Pentapetalae</taxon>
        <taxon>rosids</taxon>
        <taxon>fabids</taxon>
        <taxon>Fabales</taxon>
        <taxon>Fabaceae</taxon>
        <taxon>Papilionoideae</taxon>
        <taxon>50 kb inversion clade</taxon>
        <taxon>NPAAA clade</taxon>
        <taxon>indigoferoid/millettioid clade</taxon>
        <taxon>Phaseoleae</taxon>
        <taxon>Vigna</taxon>
    </lineage>
</organism>
<feature type="transmembrane region" description="Helical" evidence="6">
    <location>
        <begin position="159"/>
        <end position="177"/>
    </location>
</feature>
<evidence type="ECO:0000256" key="6">
    <source>
        <dbReference type="SAM" id="Phobius"/>
    </source>
</evidence>
<accession>A0AAQ3MMN7</accession>
<keyword evidence="8" id="KW-1185">Reference proteome</keyword>
<sequence length="195" mass="22167">MEESSIEESVASVIEEAKEVQEAVSAHISKVTSDEEPLRQRVRLVDSRIHSLRSSLDSLLSNKLIAPSLADKLDEDLQRARCIIVDGEASSLLPGHAQGSFLRMFLGPINVRASKKDVQLKVKEEYNSYRDRTALLFLLFPSTLLILRSWVWAGCLPAFPVQMYQAWLLFLYTGLALRENILRVNGSDIRPWYRH</sequence>